<feature type="domain" description="Protein translocase subunit SecDF P1" evidence="11">
    <location>
        <begin position="72"/>
        <end position="128"/>
    </location>
</feature>
<dbReference type="GO" id="GO:0043952">
    <property type="term" value="P:protein transport by the Sec complex"/>
    <property type="evidence" value="ECO:0007669"/>
    <property type="project" value="UniProtKB-UniRule"/>
</dbReference>
<dbReference type="Pfam" id="PF21760">
    <property type="entry name" value="SecD_1st"/>
    <property type="match status" value="1"/>
</dbReference>
<evidence type="ECO:0000256" key="7">
    <source>
        <dbReference type="ARBA" id="ARBA00023010"/>
    </source>
</evidence>
<dbReference type="InterPro" id="IPR048631">
    <property type="entry name" value="SecD_1st"/>
</dbReference>
<dbReference type="Pfam" id="PF22599">
    <property type="entry name" value="SecDF_P1_head"/>
    <property type="match status" value="1"/>
</dbReference>
<dbReference type="FunFam" id="1.20.1640.10:FF:000004">
    <property type="entry name" value="Protein translocase subunit SecD"/>
    <property type="match status" value="1"/>
</dbReference>
<dbReference type="PANTHER" id="PTHR30081">
    <property type="entry name" value="PROTEIN-EXPORT MEMBRANE PROTEIN SEC"/>
    <property type="match status" value="1"/>
</dbReference>
<dbReference type="HAMAP" id="MF_01463_B">
    <property type="entry name" value="SecD_B"/>
    <property type="match status" value="1"/>
</dbReference>
<dbReference type="GO" id="GO:0015450">
    <property type="term" value="F:protein-transporting ATPase activity"/>
    <property type="evidence" value="ECO:0007669"/>
    <property type="project" value="InterPro"/>
</dbReference>
<protein>
    <recommendedName>
        <fullName evidence="9">Protein translocase subunit SecD</fullName>
    </recommendedName>
</protein>
<dbReference type="InterPro" id="IPR054384">
    <property type="entry name" value="SecDF_P1_head"/>
</dbReference>
<comment type="function">
    <text evidence="9">Part of the Sec protein translocase complex. Interacts with the SecYEG preprotein conducting channel. SecDF uses the proton motive force (PMF) to complete protein translocation after the ATP-dependent function of SecA.</text>
</comment>
<dbReference type="NCBIfam" id="TIGR01129">
    <property type="entry name" value="secD"/>
    <property type="match status" value="1"/>
</dbReference>
<comment type="similarity">
    <text evidence="9">Belongs to the SecD/SecF family. SecD subfamily.</text>
</comment>
<comment type="caution">
    <text evidence="13">The sequence shown here is derived from an EMBL/GenBank/DDBJ whole genome shotgun (WGS) entry which is preliminary data.</text>
</comment>
<sequence length="418" mass="45848">MRNRKRLVFFLVFLIAVSIVAGLFAYEPLFKKWTGFRSWQLGLDLAGGSFLIYEIDLNGVAPVDRDSVVKGLRDVVERRVNLFGVREPKVYTEESAGANRLVVELAGISDVGEAIAQIGETPFLEFREIVSVEGDMAVFSPTGLTGRYVKGAQLGFDQITREAQVYLEFNDEGAGIFEEVTGRNIGQPLCIFLDGEIRSMEEDCPTVQAQISGGKAQITGRFSVDEARAIVERFNAGALPAPIKLINQQTIGADFGKDALTSSVFAGAVGTAVIILFMLIYYRRFGLFAVVALLMYIALTLAVFKIIPITLTLAGVAGFLLSVGMAVDANILVFERTKEEIKKGLNRLSAIEEGFRRAWPSIRDSNITTMISSIVLYYFTSSFVQGFALALFIGVVMSMFSAITVTRTLLRVFTVPKT</sequence>
<keyword evidence="2 9" id="KW-0813">Transport</keyword>
<evidence type="ECO:0000256" key="8">
    <source>
        <dbReference type="ARBA" id="ARBA00023136"/>
    </source>
</evidence>
<dbReference type="Pfam" id="PF02355">
    <property type="entry name" value="SecD_SecF_C"/>
    <property type="match status" value="1"/>
</dbReference>
<evidence type="ECO:0000256" key="5">
    <source>
        <dbReference type="ARBA" id="ARBA00022927"/>
    </source>
</evidence>
<dbReference type="PANTHER" id="PTHR30081:SF1">
    <property type="entry name" value="PROTEIN TRANSLOCASE SUBUNIT SECD"/>
    <property type="match status" value="1"/>
</dbReference>
<keyword evidence="4 9" id="KW-0812">Transmembrane</keyword>
<proteinExistence type="inferred from homology"/>
<reference evidence="13 14" key="1">
    <citation type="journal article" date="2016" name="Nat. Commun.">
        <title>Thousands of microbial genomes shed light on interconnected biogeochemical processes in an aquifer system.</title>
        <authorList>
            <person name="Anantharaman K."/>
            <person name="Brown C.T."/>
            <person name="Hug L.A."/>
            <person name="Sharon I."/>
            <person name="Castelle C.J."/>
            <person name="Probst A.J."/>
            <person name="Thomas B.C."/>
            <person name="Singh A."/>
            <person name="Wilkins M.J."/>
            <person name="Karaoz U."/>
            <person name="Brodie E.L."/>
            <person name="Williams K.H."/>
            <person name="Hubbard S.S."/>
            <person name="Banfield J.F."/>
        </authorList>
    </citation>
    <scope>NUCLEOTIDE SEQUENCE [LARGE SCALE GENOMIC DNA]</scope>
</reference>
<evidence type="ECO:0000259" key="10">
    <source>
        <dbReference type="Pfam" id="PF02355"/>
    </source>
</evidence>
<dbReference type="GO" id="GO:0005886">
    <property type="term" value="C:plasma membrane"/>
    <property type="evidence" value="ECO:0007669"/>
    <property type="project" value="UniProtKB-SubCell"/>
</dbReference>
<dbReference type="GO" id="GO:0006605">
    <property type="term" value="P:protein targeting"/>
    <property type="evidence" value="ECO:0007669"/>
    <property type="project" value="UniProtKB-UniRule"/>
</dbReference>
<keyword evidence="8 9" id="KW-0472">Membrane</keyword>
<comment type="subcellular location">
    <subcellularLocation>
        <location evidence="1 9">Cell membrane</location>
        <topology evidence="1 9">Multi-pass membrane protein</topology>
    </subcellularLocation>
</comment>
<dbReference type="InterPro" id="IPR055344">
    <property type="entry name" value="SecD_SecF_C_bact"/>
</dbReference>
<feature type="transmembrane region" description="Helical" evidence="9">
    <location>
        <begin position="313"/>
        <end position="334"/>
    </location>
</feature>
<evidence type="ECO:0000313" key="14">
    <source>
        <dbReference type="Proteomes" id="UP000179324"/>
    </source>
</evidence>
<gene>
    <name evidence="9" type="primary">secD</name>
    <name evidence="13" type="ORF">A2127_00580</name>
</gene>
<keyword evidence="6 9" id="KW-1133">Transmembrane helix</keyword>
<evidence type="ECO:0000259" key="11">
    <source>
        <dbReference type="Pfam" id="PF21760"/>
    </source>
</evidence>
<dbReference type="InterPro" id="IPR048634">
    <property type="entry name" value="SecD_SecF_C"/>
</dbReference>
<dbReference type="AlphaFoldDB" id="A0A1F6BM88"/>
<evidence type="ECO:0000256" key="3">
    <source>
        <dbReference type="ARBA" id="ARBA00022475"/>
    </source>
</evidence>
<comment type="caution">
    <text evidence="9">Lacks conserved residue(s) required for the propagation of feature annotation.</text>
</comment>
<keyword evidence="7 9" id="KW-0811">Translocation</keyword>
<dbReference type="Gene3D" id="1.20.1640.10">
    <property type="entry name" value="Multidrug efflux transporter AcrB transmembrane domain"/>
    <property type="match status" value="1"/>
</dbReference>
<dbReference type="EMBL" id="MFKI01000030">
    <property type="protein sequence ID" value="OGG38045.1"/>
    <property type="molecule type" value="Genomic_DNA"/>
</dbReference>
<dbReference type="InterPro" id="IPR022813">
    <property type="entry name" value="SecD/SecF_arch_bac"/>
</dbReference>
<dbReference type="Proteomes" id="UP000179324">
    <property type="component" value="Unassembled WGS sequence"/>
</dbReference>
<dbReference type="NCBIfam" id="TIGR00916">
    <property type="entry name" value="2A0604s01"/>
    <property type="match status" value="1"/>
</dbReference>
<evidence type="ECO:0000256" key="9">
    <source>
        <dbReference type="HAMAP-Rule" id="MF_01463"/>
    </source>
</evidence>
<keyword evidence="3 9" id="KW-1003">Cell membrane</keyword>
<keyword evidence="5 9" id="KW-0653">Protein transport</keyword>
<dbReference type="InterPro" id="IPR005791">
    <property type="entry name" value="SecD"/>
</dbReference>
<feature type="transmembrane region" description="Helical" evidence="9">
    <location>
        <begin position="259"/>
        <end position="280"/>
    </location>
</feature>
<comment type="subunit">
    <text evidence="9">Forms a complex with SecF. Part of the essential Sec protein translocation apparatus which comprises SecA, SecYEG and auxiliary proteins SecDF. Other proteins may also be involved.</text>
</comment>
<feature type="domain" description="SecDF P1 head subdomain" evidence="12">
    <location>
        <begin position="140"/>
        <end position="241"/>
    </location>
</feature>
<dbReference type="Gene3D" id="3.30.70.3220">
    <property type="match status" value="1"/>
</dbReference>
<evidence type="ECO:0000256" key="2">
    <source>
        <dbReference type="ARBA" id="ARBA00022448"/>
    </source>
</evidence>
<evidence type="ECO:0000256" key="4">
    <source>
        <dbReference type="ARBA" id="ARBA00022692"/>
    </source>
</evidence>
<name>A0A1F6BM88_9BACT</name>
<dbReference type="SUPFAM" id="SSF82866">
    <property type="entry name" value="Multidrug efflux transporter AcrB transmembrane domain"/>
    <property type="match status" value="1"/>
</dbReference>
<evidence type="ECO:0000256" key="6">
    <source>
        <dbReference type="ARBA" id="ARBA00022989"/>
    </source>
</evidence>
<feature type="domain" description="Protein export membrane protein SecD/SecF C-terminal" evidence="10">
    <location>
        <begin position="243"/>
        <end position="412"/>
    </location>
</feature>
<organism evidence="13 14">
    <name type="scientific">Candidatus Jorgensenbacteria bacterium GWC1_48_12</name>
    <dbReference type="NCBI Taxonomy" id="1798469"/>
    <lineage>
        <taxon>Bacteria</taxon>
        <taxon>Candidatus Joergenseniibacteriota</taxon>
    </lineage>
</organism>
<evidence type="ECO:0000313" key="13">
    <source>
        <dbReference type="EMBL" id="OGG38045.1"/>
    </source>
</evidence>
<evidence type="ECO:0000256" key="1">
    <source>
        <dbReference type="ARBA" id="ARBA00004651"/>
    </source>
</evidence>
<accession>A0A1F6BM88</accession>
<dbReference type="GO" id="GO:0065002">
    <property type="term" value="P:intracellular protein transmembrane transport"/>
    <property type="evidence" value="ECO:0007669"/>
    <property type="project" value="UniProtKB-UniRule"/>
</dbReference>
<feature type="transmembrane region" description="Helical" evidence="9">
    <location>
        <begin position="287"/>
        <end position="307"/>
    </location>
</feature>
<evidence type="ECO:0000259" key="12">
    <source>
        <dbReference type="Pfam" id="PF22599"/>
    </source>
</evidence>